<organism evidence="3 4">
    <name type="scientific">Serendipita indica (strain DSM 11827)</name>
    <name type="common">Root endophyte fungus</name>
    <name type="synonym">Piriformospora indica</name>
    <dbReference type="NCBI Taxonomy" id="1109443"/>
    <lineage>
        <taxon>Eukaryota</taxon>
        <taxon>Fungi</taxon>
        <taxon>Dikarya</taxon>
        <taxon>Basidiomycota</taxon>
        <taxon>Agaricomycotina</taxon>
        <taxon>Agaricomycetes</taxon>
        <taxon>Sebacinales</taxon>
        <taxon>Serendipitaceae</taxon>
        <taxon>Serendipita</taxon>
    </lineage>
</organism>
<dbReference type="InterPro" id="IPR038608">
    <property type="entry name" value="Csm1/Pcs1_C_sf"/>
</dbReference>
<dbReference type="HOGENOM" id="CLU_664234_0_0_1"/>
<feature type="region of interest" description="Disordered" evidence="2">
    <location>
        <begin position="1"/>
        <end position="96"/>
    </location>
</feature>
<dbReference type="InParanoid" id="G4TP56"/>
<feature type="compositionally biased region" description="Acidic residues" evidence="2">
    <location>
        <begin position="20"/>
        <end position="34"/>
    </location>
</feature>
<evidence type="ECO:0000256" key="1">
    <source>
        <dbReference type="SAM" id="Coils"/>
    </source>
</evidence>
<keyword evidence="4" id="KW-1185">Reference proteome</keyword>
<feature type="region of interest" description="Disordered" evidence="2">
    <location>
        <begin position="233"/>
        <end position="260"/>
    </location>
</feature>
<dbReference type="CDD" id="cd23787">
    <property type="entry name" value="RWD_CSM1"/>
    <property type="match status" value="1"/>
</dbReference>
<name>G4TP56_SERID</name>
<dbReference type="EMBL" id="CAFZ01000202">
    <property type="protein sequence ID" value="CCA73099.1"/>
    <property type="molecule type" value="Genomic_DNA"/>
</dbReference>
<keyword evidence="1" id="KW-0175">Coiled coil</keyword>
<dbReference type="Gene3D" id="3.90.1150.80">
    <property type="match status" value="1"/>
</dbReference>
<feature type="coiled-coil region" evidence="1">
    <location>
        <begin position="97"/>
        <end position="131"/>
    </location>
</feature>
<proteinExistence type="predicted"/>
<dbReference type="OrthoDB" id="3170674at2759"/>
<evidence type="ECO:0000256" key="2">
    <source>
        <dbReference type="SAM" id="MobiDB-lite"/>
    </source>
</evidence>
<reference evidence="3 4" key="1">
    <citation type="journal article" date="2011" name="PLoS Pathog.">
        <title>Endophytic Life Strategies Decoded by Genome and Transcriptome Analyses of the Mutualistic Root Symbiont Piriformospora indica.</title>
        <authorList>
            <person name="Zuccaro A."/>
            <person name="Lahrmann U."/>
            <person name="Guldener U."/>
            <person name="Langen G."/>
            <person name="Pfiffi S."/>
            <person name="Biedenkopf D."/>
            <person name="Wong P."/>
            <person name="Samans B."/>
            <person name="Grimm C."/>
            <person name="Basiewicz M."/>
            <person name="Murat C."/>
            <person name="Martin F."/>
            <person name="Kogel K.H."/>
        </authorList>
    </citation>
    <scope>NUCLEOTIDE SEQUENCE [LARGE SCALE GENOMIC DNA]</scope>
    <source>
        <strain evidence="3 4">DSM 11827</strain>
    </source>
</reference>
<gene>
    <name evidence="3" type="ORF">PIIN_07053</name>
</gene>
<accession>G4TP56</accession>
<feature type="compositionally biased region" description="Low complexity" evidence="2">
    <location>
        <begin position="244"/>
        <end position="259"/>
    </location>
</feature>
<evidence type="ECO:0000313" key="4">
    <source>
        <dbReference type="Proteomes" id="UP000007148"/>
    </source>
</evidence>
<evidence type="ECO:0000313" key="3">
    <source>
        <dbReference type="EMBL" id="CCA73099.1"/>
    </source>
</evidence>
<comment type="caution">
    <text evidence="3">The sequence shown here is derived from an EMBL/GenBank/DDBJ whole genome shotgun (WGS) entry which is preliminary data.</text>
</comment>
<protein>
    <recommendedName>
        <fullName evidence="5">Monopolin complex subunit Csm1/Pcs1 C-terminal domain-containing protein</fullName>
    </recommendedName>
</protein>
<dbReference type="STRING" id="1109443.G4TP56"/>
<evidence type="ECO:0008006" key="5">
    <source>
        <dbReference type="Google" id="ProtNLM"/>
    </source>
</evidence>
<sequence>MMARPKQTKPGALSNNRADDESDSDDELATEQEQEPLKKTTVKAKKPTTAESSSRPTVSRVPSGSAKTAKPKTKARNEAEMDVDSEDPSSKRGAVDVQVLKEENERLSQSLRKLTARYDELQKACDELAAMKRPERNEMKLQEAVDSMRNVVEKNNKLLDLRRSDYTKSRLINSDPSSAVEFVTREWAERLRDEHMDGAAKELAELRAQLEESEAALGALQKELDMEVANSKKLQAEASRRPHATSAQTTTTAPASSASRAVVHELEKKIELYENMTEMVIVNYTENIRQPGNVKAVTFTCLLTMNERELPFKLSIWDQAQSDESDEREHVVYYPSEPVDPSIDLQYLASSFTFPRSQLSVFYQNIINVVSPPEADEDE</sequence>
<dbReference type="AlphaFoldDB" id="G4TP56"/>
<feature type="compositionally biased region" description="Low complexity" evidence="2">
    <location>
        <begin position="47"/>
        <end position="65"/>
    </location>
</feature>
<dbReference type="Proteomes" id="UP000007148">
    <property type="component" value="Unassembled WGS sequence"/>
</dbReference>